<sequence length="165" mass="18498">MKVVAYSFSFVLLFLLSSCSLLLSDAERQVLGQWKQVTLVSKNYMEFGADHSVTNYIQVNIPMGGKALMVARGSWSLENEELRIQYKGTPEIATEGSAKTIEKAIELIAPELNMEALEDQEVSFSCTGQKNDKLQLDGVGWKPASSSEIQEMEQFRKEHSKKTEL</sequence>
<dbReference type="EMBL" id="CP002831">
    <property type="protein sequence ID" value="AFC26467.1"/>
    <property type="molecule type" value="Genomic_DNA"/>
</dbReference>
<keyword evidence="3" id="KW-1185">Reference proteome</keyword>
<dbReference type="Proteomes" id="UP000007519">
    <property type="component" value="Chromosome"/>
</dbReference>
<name>H6L8A3_SAPGL</name>
<dbReference type="KEGG" id="sgn:SGRA_3751"/>
<protein>
    <recommendedName>
        <fullName evidence="4">Lipocalin-like domain-containing protein</fullName>
    </recommendedName>
</protein>
<dbReference type="HOGENOM" id="CLU_1650934_0_0_10"/>
<evidence type="ECO:0000313" key="2">
    <source>
        <dbReference type="EMBL" id="AFC26467.1"/>
    </source>
</evidence>
<keyword evidence="1" id="KW-0732">Signal</keyword>
<reference evidence="2 3" key="1">
    <citation type="journal article" date="2012" name="Stand. Genomic Sci.">
        <title>Complete genome sequencing and analysis of Saprospira grandis str. Lewin, a predatory marine bacterium.</title>
        <authorList>
            <person name="Saw J.H."/>
            <person name="Yuryev A."/>
            <person name="Kanbe M."/>
            <person name="Hou S."/>
            <person name="Young A.G."/>
            <person name="Aizawa S."/>
            <person name="Alam M."/>
        </authorList>
    </citation>
    <scope>NUCLEOTIDE SEQUENCE [LARGE SCALE GENOMIC DNA]</scope>
    <source>
        <strain evidence="2 3">Lewin</strain>
    </source>
</reference>
<accession>H6L8A3</accession>
<evidence type="ECO:0000313" key="3">
    <source>
        <dbReference type="Proteomes" id="UP000007519"/>
    </source>
</evidence>
<evidence type="ECO:0000256" key="1">
    <source>
        <dbReference type="SAM" id="SignalP"/>
    </source>
</evidence>
<proteinExistence type="predicted"/>
<dbReference type="PROSITE" id="PS51257">
    <property type="entry name" value="PROKAR_LIPOPROTEIN"/>
    <property type="match status" value="1"/>
</dbReference>
<dbReference type="AlphaFoldDB" id="H6L8A3"/>
<organism evidence="2 3">
    <name type="scientific">Saprospira grandis (strain Lewin)</name>
    <dbReference type="NCBI Taxonomy" id="984262"/>
    <lineage>
        <taxon>Bacteria</taxon>
        <taxon>Pseudomonadati</taxon>
        <taxon>Bacteroidota</taxon>
        <taxon>Saprospiria</taxon>
        <taxon>Saprospirales</taxon>
        <taxon>Saprospiraceae</taxon>
        <taxon>Saprospira</taxon>
    </lineage>
</organism>
<gene>
    <name evidence="2" type="ordered locus">SGRA_3751</name>
</gene>
<dbReference type="OrthoDB" id="9825419at2"/>
<feature type="signal peptide" evidence="1">
    <location>
        <begin position="1"/>
        <end position="23"/>
    </location>
</feature>
<evidence type="ECO:0008006" key="4">
    <source>
        <dbReference type="Google" id="ProtNLM"/>
    </source>
</evidence>
<feature type="chain" id="PRO_5003604950" description="Lipocalin-like domain-containing protein" evidence="1">
    <location>
        <begin position="24"/>
        <end position="165"/>
    </location>
</feature>
<dbReference type="RefSeq" id="WP_015694054.1">
    <property type="nucleotide sequence ID" value="NC_016940.1"/>
</dbReference>
<dbReference type="STRING" id="984262.SGRA_3751"/>